<evidence type="ECO:0000256" key="1">
    <source>
        <dbReference type="ARBA" id="ARBA00023002"/>
    </source>
</evidence>
<keyword evidence="5" id="KW-0472">Membrane</keyword>
<name>A0AAJ7FR27_CEPCN</name>
<dbReference type="Pfam" id="PF01266">
    <property type="entry name" value="DAO"/>
    <property type="match status" value="1"/>
</dbReference>
<evidence type="ECO:0000256" key="4">
    <source>
        <dbReference type="SAM" id="MobiDB-lite"/>
    </source>
</evidence>
<feature type="transmembrane region" description="Helical" evidence="5">
    <location>
        <begin position="95"/>
        <end position="114"/>
    </location>
</feature>
<reference evidence="8" key="1">
    <citation type="submission" date="2025-08" db="UniProtKB">
        <authorList>
            <consortium name="RefSeq"/>
        </authorList>
    </citation>
    <scope>IDENTIFICATION</scope>
</reference>
<dbReference type="Gene3D" id="3.30.9.10">
    <property type="entry name" value="D-Amino Acid Oxidase, subunit A, domain 2"/>
    <property type="match status" value="1"/>
</dbReference>
<dbReference type="GO" id="GO:0032981">
    <property type="term" value="P:mitochondrial respiratory chain complex I assembly"/>
    <property type="evidence" value="ECO:0007669"/>
    <property type="project" value="TreeGrafter"/>
</dbReference>
<dbReference type="InterPro" id="IPR036188">
    <property type="entry name" value="FAD/NAD-bd_sf"/>
</dbReference>
<keyword evidence="5" id="KW-0812">Transmembrane</keyword>
<dbReference type="GeneID" id="107271968"/>
<keyword evidence="1" id="KW-0560">Oxidoreductase</keyword>
<protein>
    <recommendedName>
        <fullName evidence="2">FAD-dependent oxidoreductase domain-containing protein 1</fullName>
    </recommendedName>
</protein>
<evidence type="ECO:0000256" key="5">
    <source>
        <dbReference type="SAM" id="Phobius"/>
    </source>
</evidence>
<organism evidence="7 8">
    <name type="scientific">Cephus cinctus</name>
    <name type="common">Wheat stem sawfly</name>
    <dbReference type="NCBI Taxonomy" id="211228"/>
    <lineage>
        <taxon>Eukaryota</taxon>
        <taxon>Metazoa</taxon>
        <taxon>Ecdysozoa</taxon>
        <taxon>Arthropoda</taxon>
        <taxon>Hexapoda</taxon>
        <taxon>Insecta</taxon>
        <taxon>Pterygota</taxon>
        <taxon>Neoptera</taxon>
        <taxon>Endopterygota</taxon>
        <taxon>Hymenoptera</taxon>
        <taxon>Cephoidea</taxon>
        <taxon>Cephidae</taxon>
        <taxon>Cephus</taxon>
    </lineage>
</organism>
<feature type="domain" description="FAD dependent oxidoreductase" evidence="6">
    <location>
        <begin position="97"/>
        <end position="481"/>
    </location>
</feature>
<evidence type="ECO:0000256" key="2">
    <source>
        <dbReference type="ARBA" id="ARBA00039785"/>
    </source>
</evidence>
<keyword evidence="5" id="KW-1133">Transmembrane helix</keyword>
<dbReference type="GO" id="GO:0005739">
    <property type="term" value="C:mitochondrion"/>
    <property type="evidence" value="ECO:0007669"/>
    <property type="project" value="GOC"/>
</dbReference>
<dbReference type="AlphaFoldDB" id="A0AAJ7FR27"/>
<dbReference type="PANTHER" id="PTHR13847">
    <property type="entry name" value="SARCOSINE DEHYDROGENASE-RELATED"/>
    <property type="match status" value="1"/>
</dbReference>
<comment type="function">
    <text evidence="3">Required for the assembly of the mitochondrial membrane respiratory chain NADH dehydrogenase (Complex I). Involved in mid-late stages of complex I assembly.</text>
</comment>
<evidence type="ECO:0000313" key="7">
    <source>
        <dbReference type="Proteomes" id="UP000694920"/>
    </source>
</evidence>
<accession>A0AAJ7FR27</accession>
<dbReference type="InterPro" id="IPR006076">
    <property type="entry name" value="FAD-dep_OxRdtase"/>
</dbReference>
<evidence type="ECO:0000313" key="8">
    <source>
        <dbReference type="RefSeq" id="XP_015604103.1"/>
    </source>
</evidence>
<dbReference type="FunFam" id="3.30.9.10:FF:000026">
    <property type="entry name" value="FAD-dependent oxidoreductase domain-containing protein 1"/>
    <property type="match status" value="1"/>
</dbReference>
<evidence type="ECO:0000259" key="6">
    <source>
        <dbReference type="Pfam" id="PF01266"/>
    </source>
</evidence>
<feature type="region of interest" description="Disordered" evidence="4">
    <location>
        <begin position="23"/>
        <end position="54"/>
    </location>
</feature>
<dbReference type="Gene3D" id="3.50.50.60">
    <property type="entry name" value="FAD/NAD(P)-binding domain"/>
    <property type="match status" value="1"/>
</dbReference>
<proteinExistence type="predicted"/>
<dbReference type="KEGG" id="ccin:107271968"/>
<dbReference type="PANTHER" id="PTHR13847:SF287">
    <property type="entry name" value="FAD-DEPENDENT OXIDOREDUCTASE DOMAIN-CONTAINING PROTEIN 1"/>
    <property type="match status" value="1"/>
</dbReference>
<feature type="compositionally biased region" description="Basic and acidic residues" evidence="4">
    <location>
        <begin position="36"/>
        <end position="47"/>
    </location>
</feature>
<feature type="compositionally biased region" description="Low complexity" evidence="4">
    <location>
        <begin position="24"/>
        <end position="35"/>
    </location>
</feature>
<gene>
    <name evidence="8" type="primary">LOC107271968</name>
</gene>
<dbReference type="SUPFAM" id="SSF51905">
    <property type="entry name" value="FAD/NAD(P)-binding domain"/>
    <property type="match status" value="1"/>
</dbReference>
<dbReference type="Proteomes" id="UP000694920">
    <property type="component" value="Unplaced"/>
</dbReference>
<keyword evidence="7" id="KW-1185">Reference proteome</keyword>
<sequence length="512" mass="57380">MFRHVLLRRNPVKISLNYLRREASNSSSSQGSNSGHEQEDNTKDKLPQNENPINRTLRVLKQDVKSFKDILSFWQDEKPEDTMARYKKLKEFPNHVDIVIIGGGAIGSSIAYWLKSTAQKGLQVAVVEKDPTYSKASSVLSVGGLRQQFSLEENIQMSLFGSEFLRNINDYLGVEGFADVDVQFQPHGYLFLASEAGAETLQTNSKLQNSLGARNVILSPQMLRDKFPWINTEGIALGCLGLEKEGWFDPWSLLFGFKRKALSLGVDYIDGEAVDFIFVNKTQVVSDDPFFSTPQELVVRLPNGTMNTISFSIAIIAAGAFSNNIARKANIGTGKGLLSVPLPVEPRKRYVYCFHSPDGPGLNTPLTIDPSDTYFRREGLGGCYICGRSPEFAEEEPSIDNLDVDHKFFEEKIWPILAQRVKSFENLKVVSSWAGYYEFNTFDENGIIGMHPRHNNICFATGFSGHGIQQAPAVGRAIMELIVYSEFRTINLSKMGFDRFINIEPIRETNIV</sequence>
<evidence type="ECO:0000256" key="3">
    <source>
        <dbReference type="ARBA" id="ARBA00046185"/>
    </source>
</evidence>
<dbReference type="RefSeq" id="XP_015604103.1">
    <property type="nucleotide sequence ID" value="XM_015748617.2"/>
</dbReference>
<dbReference type="GO" id="GO:0016491">
    <property type="term" value="F:oxidoreductase activity"/>
    <property type="evidence" value="ECO:0007669"/>
    <property type="project" value="UniProtKB-KW"/>
</dbReference>